<evidence type="ECO:0000313" key="3">
    <source>
        <dbReference type="Proteomes" id="UP000499080"/>
    </source>
</evidence>
<protein>
    <submittedName>
        <fullName evidence="1">Uncharacterized protein</fullName>
    </submittedName>
</protein>
<dbReference type="AlphaFoldDB" id="A0A4Y2XA59"/>
<sequence length="90" mass="10141">MASSRSVHLTLKKDHLECPISKQWQSSGKTQHRMPPFLCGCRNRHNYSNLSNVSLTHFQMADDTGNGEGWIVCVVIDRMGEHGKAEDSRS</sequence>
<evidence type="ECO:0000313" key="2">
    <source>
        <dbReference type="EMBL" id="GBO46052.1"/>
    </source>
</evidence>
<proteinExistence type="predicted"/>
<organism evidence="1 3">
    <name type="scientific">Araneus ventricosus</name>
    <name type="common">Orbweaver spider</name>
    <name type="synonym">Epeira ventricosa</name>
    <dbReference type="NCBI Taxonomy" id="182803"/>
    <lineage>
        <taxon>Eukaryota</taxon>
        <taxon>Metazoa</taxon>
        <taxon>Ecdysozoa</taxon>
        <taxon>Arthropoda</taxon>
        <taxon>Chelicerata</taxon>
        <taxon>Arachnida</taxon>
        <taxon>Araneae</taxon>
        <taxon>Araneomorphae</taxon>
        <taxon>Entelegynae</taxon>
        <taxon>Araneoidea</taxon>
        <taxon>Araneidae</taxon>
        <taxon>Araneus</taxon>
    </lineage>
</organism>
<dbReference type="Proteomes" id="UP000499080">
    <property type="component" value="Unassembled WGS sequence"/>
</dbReference>
<dbReference type="EMBL" id="BGPR01073485">
    <property type="protein sequence ID" value="GBO46049.1"/>
    <property type="molecule type" value="Genomic_DNA"/>
</dbReference>
<dbReference type="EMBL" id="BGPR01073490">
    <property type="protein sequence ID" value="GBO46052.1"/>
    <property type="molecule type" value="Genomic_DNA"/>
</dbReference>
<reference evidence="1 3" key="1">
    <citation type="journal article" date="2019" name="Sci. Rep.">
        <title>Orb-weaving spider Araneus ventricosus genome elucidates the spidroin gene catalogue.</title>
        <authorList>
            <person name="Kono N."/>
            <person name="Nakamura H."/>
            <person name="Ohtoshi R."/>
            <person name="Moran D.A.P."/>
            <person name="Shinohara A."/>
            <person name="Yoshida Y."/>
            <person name="Fujiwara M."/>
            <person name="Mori M."/>
            <person name="Tomita M."/>
            <person name="Arakawa K."/>
        </authorList>
    </citation>
    <scope>NUCLEOTIDE SEQUENCE [LARGE SCALE GENOMIC DNA]</scope>
</reference>
<keyword evidence="3" id="KW-1185">Reference proteome</keyword>
<comment type="caution">
    <text evidence="1">The sequence shown here is derived from an EMBL/GenBank/DDBJ whole genome shotgun (WGS) entry which is preliminary data.</text>
</comment>
<name>A0A4Y2XA59_ARAVE</name>
<accession>A0A4Y2XA59</accession>
<gene>
    <name evidence="1" type="ORF">AVEN_13927_1</name>
    <name evidence="2" type="ORF">AVEN_210172_1</name>
</gene>
<evidence type="ECO:0000313" key="1">
    <source>
        <dbReference type="EMBL" id="GBO46049.1"/>
    </source>
</evidence>